<feature type="non-terminal residue" evidence="1">
    <location>
        <position position="1"/>
    </location>
</feature>
<name>A0AA36D1I5_9BILA</name>
<proteinExistence type="predicted"/>
<protein>
    <submittedName>
        <fullName evidence="1">Uncharacterized protein</fullName>
    </submittedName>
</protein>
<reference evidence="1" key="1">
    <citation type="submission" date="2023-06" db="EMBL/GenBank/DDBJ databases">
        <authorList>
            <person name="Delattre M."/>
        </authorList>
    </citation>
    <scope>NUCLEOTIDE SEQUENCE</scope>
    <source>
        <strain evidence="1">AF72</strain>
    </source>
</reference>
<sequence length="120" mass="13574">MLLYSPTHIALAAFKYALDAQARAVELTREFLQRISGVDETHHGKEYESHLPRETPLPTVSSPPLLTINSAQDDFAHFGQYVAVILRKMAGEGNRLEALKLQKKISDLIFESQFDMCQEK</sequence>
<organism evidence="1 2">
    <name type="scientific">Mesorhabditis spiculigera</name>
    <dbReference type="NCBI Taxonomy" id="96644"/>
    <lineage>
        <taxon>Eukaryota</taxon>
        <taxon>Metazoa</taxon>
        <taxon>Ecdysozoa</taxon>
        <taxon>Nematoda</taxon>
        <taxon>Chromadorea</taxon>
        <taxon>Rhabditida</taxon>
        <taxon>Rhabditina</taxon>
        <taxon>Rhabditomorpha</taxon>
        <taxon>Rhabditoidea</taxon>
        <taxon>Rhabditidae</taxon>
        <taxon>Mesorhabditinae</taxon>
        <taxon>Mesorhabditis</taxon>
    </lineage>
</organism>
<accession>A0AA36D1I5</accession>
<evidence type="ECO:0000313" key="1">
    <source>
        <dbReference type="EMBL" id="CAJ0578157.1"/>
    </source>
</evidence>
<evidence type="ECO:0000313" key="2">
    <source>
        <dbReference type="Proteomes" id="UP001177023"/>
    </source>
</evidence>
<dbReference type="AlphaFoldDB" id="A0AA36D1I5"/>
<dbReference type="Proteomes" id="UP001177023">
    <property type="component" value="Unassembled WGS sequence"/>
</dbReference>
<keyword evidence="2" id="KW-1185">Reference proteome</keyword>
<comment type="caution">
    <text evidence="1">The sequence shown here is derived from an EMBL/GenBank/DDBJ whole genome shotgun (WGS) entry which is preliminary data.</text>
</comment>
<dbReference type="EMBL" id="CATQJA010002653">
    <property type="protein sequence ID" value="CAJ0578157.1"/>
    <property type="molecule type" value="Genomic_DNA"/>
</dbReference>
<gene>
    <name evidence="1" type="ORF">MSPICULIGERA_LOCUS16418</name>
</gene>